<dbReference type="Pfam" id="PF05794">
    <property type="entry name" value="Tcp11"/>
    <property type="match status" value="1"/>
</dbReference>
<comment type="similarity">
    <text evidence="1">Belongs to the TCP11 family.</text>
</comment>
<reference evidence="2" key="1">
    <citation type="submission" date="2022-07" db="EMBL/GenBank/DDBJ databases">
        <title>Genome Sequence of Leucocoprinus birnbaumii.</title>
        <authorList>
            <person name="Buettner E."/>
        </authorList>
    </citation>
    <scope>NUCLEOTIDE SEQUENCE</scope>
    <source>
        <strain evidence="2">VT141</strain>
    </source>
</reference>
<dbReference type="Proteomes" id="UP001213000">
    <property type="component" value="Unassembled WGS sequence"/>
</dbReference>
<dbReference type="InterPro" id="IPR008862">
    <property type="entry name" value="Tcp11"/>
</dbReference>
<evidence type="ECO:0000313" key="2">
    <source>
        <dbReference type="EMBL" id="KAJ3568389.1"/>
    </source>
</evidence>
<dbReference type="EMBL" id="JANIEX010000348">
    <property type="protein sequence ID" value="KAJ3568389.1"/>
    <property type="molecule type" value="Genomic_DNA"/>
</dbReference>
<protein>
    <submittedName>
        <fullName evidence="2">Uncharacterized protein</fullName>
    </submittedName>
</protein>
<comment type="caution">
    <text evidence="2">The sequence shown here is derived from an EMBL/GenBank/DDBJ whole genome shotgun (WGS) entry which is preliminary data.</text>
</comment>
<organism evidence="2 3">
    <name type="scientific">Leucocoprinus birnbaumii</name>
    <dbReference type="NCBI Taxonomy" id="56174"/>
    <lineage>
        <taxon>Eukaryota</taxon>
        <taxon>Fungi</taxon>
        <taxon>Dikarya</taxon>
        <taxon>Basidiomycota</taxon>
        <taxon>Agaricomycotina</taxon>
        <taxon>Agaricomycetes</taxon>
        <taxon>Agaricomycetidae</taxon>
        <taxon>Agaricales</taxon>
        <taxon>Agaricineae</taxon>
        <taxon>Agaricaceae</taxon>
        <taxon>Leucocoprinus</taxon>
    </lineage>
</organism>
<evidence type="ECO:0000313" key="3">
    <source>
        <dbReference type="Proteomes" id="UP001213000"/>
    </source>
</evidence>
<dbReference type="AlphaFoldDB" id="A0AAD5VSM5"/>
<evidence type="ECO:0000256" key="1">
    <source>
        <dbReference type="ARBA" id="ARBA00010954"/>
    </source>
</evidence>
<accession>A0AAD5VSM5</accession>
<proteinExistence type="inferred from homology"/>
<sequence>MLSSTESNSALRICSSSAFHTLKYQGKSITMDDIDRPTLVHPDSKATFPLELVQAVNRTYLLHLLAIDPNKILPPGKSLISFVIQEKLGAAENVENLAPPVQDQVTQTMRRAFWDTTAEKLSSPIPSEQNVHLKRLFNDLYEAISPLLPPQDTLLRTLSLPPPPSIAPLYSFAVTLRDILVALRKRCAPIRDSDIDFQLKQLDHLPLRSSHTEVDTRPSKMATLVTHVLEAIMTIIDHMKSDLHDFLLGSMSDEQLRALVMQEAKSRERALVIRLWSFQNQVEGRRGEDIIREAWRSWCNQSHFEPPAIAPEDRWKSRLLHSLSADQPVCCLPPGQGSSANGINSPPGNVLPPQLFFSSASLYKLQDFLQAVVIAAALRSLTRLPPPASTTSTSSTNAGAQEFMKRIWVLLEAELDVQQHREGTGSDDSLKLINLEDEVVRARQLVAALEPKEEQKLRKAVRRTLQTSDPAFALLQKRLIDALLKSVTAGLPSRNAVVVPGLLKAGRSSHGSSTAGKRLKLMISDDEVAGMREIVSPNIVGLIPPIKGFEDPVLSNAIKDGLTQLSKIIGWTENVWGDLV</sequence>
<name>A0AAD5VSM5_9AGAR</name>
<keyword evidence="3" id="KW-1185">Reference proteome</keyword>
<gene>
    <name evidence="2" type="ORF">NP233_g5746</name>
</gene>